<dbReference type="EMBL" id="RSDO01000002">
    <property type="protein sequence ID" value="RRR55243.1"/>
    <property type="molecule type" value="Genomic_DNA"/>
</dbReference>
<dbReference type="EMBL" id="FIHA01000041">
    <property type="protein sequence ID" value="CYV05129.1"/>
    <property type="molecule type" value="Genomic_DNA"/>
</dbReference>
<reference evidence="3 5" key="2">
    <citation type="submission" date="2018-11" db="EMBL/GenBank/DDBJ databases">
        <authorList>
            <person name="Stevens M.J."/>
            <person name="Cernela N."/>
            <person name="Spoerry Serrano N."/>
            <person name="Schmitt S."/>
            <person name="Schrenzel J."/>
            <person name="Stephan R."/>
        </authorList>
    </citation>
    <scope>NUCLEOTIDE SEQUENCE [LARGE SCALE GENOMIC DNA]</scope>
    <source>
        <strain evidence="3 5">PP422</strain>
    </source>
</reference>
<protein>
    <submittedName>
        <fullName evidence="3">DUF4343 domain-containing protein</fullName>
    </submittedName>
</protein>
<dbReference type="AlphaFoldDB" id="A0A0Z8GUI0"/>
<dbReference type="InterPro" id="IPR041261">
    <property type="entry name" value="R2K_2"/>
</dbReference>
<accession>A0A0Z8GUI0</accession>
<gene>
    <name evidence="3" type="ORF">EI998_01760</name>
    <name evidence="2" type="ORF">ERS132414_01820</name>
</gene>
<dbReference type="Proteomes" id="UP000072794">
    <property type="component" value="Unassembled WGS sequence"/>
</dbReference>
<evidence type="ECO:0000313" key="4">
    <source>
        <dbReference type="Proteomes" id="UP000072794"/>
    </source>
</evidence>
<evidence type="ECO:0000313" key="5">
    <source>
        <dbReference type="Proteomes" id="UP000274117"/>
    </source>
</evidence>
<dbReference type="RefSeq" id="WP_044678204.1">
    <property type="nucleotide sequence ID" value="NZ_CEDY01000185.1"/>
</dbReference>
<dbReference type="Proteomes" id="UP000274117">
    <property type="component" value="Unassembled WGS sequence"/>
</dbReference>
<reference evidence="3 5" key="3">
    <citation type="submission" date="2018-12" db="EMBL/GenBank/DDBJ databases">
        <title>Whole-genome sequences of fifteen clinical Streptococcus suis strains isolated from pigs between 2006 and 2018.</title>
        <authorList>
            <person name="Stevens M.J.A."/>
            <person name="Cernela N."/>
            <person name="Spoerry Serrano N."/>
            <person name="Schmitt S."/>
            <person name="Schrenzel J."/>
            <person name="Stephan R."/>
        </authorList>
    </citation>
    <scope>NUCLEOTIDE SEQUENCE [LARGE SCALE GENOMIC DNA]</scope>
    <source>
        <strain evidence="3 5">PP422</strain>
    </source>
</reference>
<reference evidence="2 4" key="1">
    <citation type="submission" date="2016-02" db="EMBL/GenBank/DDBJ databases">
        <authorList>
            <consortium name="Pathogen Informatics"/>
        </authorList>
    </citation>
    <scope>NUCLEOTIDE SEQUENCE [LARGE SCALE GENOMIC DNA]</scope>
    <source>
        <strain evidence="2 4">LSS52</strain>
    </source>
</reference>
<evidence type="ECO:0000313" key="2">
    <source>
        <dbReference type="EMBL" id="CYV05129.1"/>
    </source>
</evidence>
<evidence type="ECO:0000313" key="3">
    <source>
        <dbReference type="EMBL" id="RRR55243.1"/>
    </source>
</evidence>
<name>A0A0Z8GUI0_STRSU</name>
<feature type="domain" description="ATP-grasp" evidence="1">
    <location>
        <begin position="80"/>
        <end position="221"/>
    </location>
</feature>
<dbReference type="OrthoDB" id="482201at2"/>
<organism evidence="2 4">
    <name type="scientific">Streptococcus suis</name>
    <dbReference type="NCBI Taxonomy" id="1307"/>
    <lineage>
        <taxon>Bacteria</taxon>
        <taxon>Bacillati</taxon>
        <taxon>Bacillota</taxon>
        <taxon>Bacilli</taxon>
        <taxon>Lactobacillales</taxon>
        <taxon>Streptococcaceae</taxon>
        <taxon>Streptococcus</taxon>
    </lineage>
</organism>
<dbReference type="Pfam" id="PF18299">
    <property type="entry name" value="R2K_2"/>
    <property type="match status" value="1"/>
</dbReference>
<proteinExistence type="predicted"/>
<sequence length="251" mass="28314">MVVYIKDSSRLSEVSINKYNAQVGAHLLGEEVVLYSDFSELETLTREDLIIDYIAETRLLLSWMGIDIPVIDYPEELSEFYGRTIREGLMGEIVNIPDNWGKFIKPKAGSKVFTGRVVNGTRDLVGIGLPFDYPIWISDIVEFVAEWRCFILNGEVLDVRPYTGDYHAQYDASVIDKAVAAWGSAPRAYGLDIGVTKDGRTLVVEVNDGYALGNYGLSPLKSIKFSRARWEEMVEPYFSKNPVFDFSLVNK</sequence>
<evidence type="ECO:0000259" key="1">
    <source>
        <dbReference type="Pfam" id="PF18299"/>
    </source>
</evidence>